<evidence type="ECO:0000256" key="5">
    <source>
        <dbReference type="SAM" id="SignalP"/>
    </source>
</evidence>
<dbReference type="Pfam" id="PF07470">
    <property type="entry name" value="Glyco_hydro_88"/>
    <property type="match status" value="1"/>
</dbReference>
<proteinExistence type="inferred from homology"/>
<evidence type="ECO:0000256" key="4">
    <source>
        <dbReference type="PIRSR" id="PIRSR610905-2"/>
    </source>
</evidence>
<dbReference type="EMBL" id="BHWB01000002">
    <property type="protein sequence ID" value="GCB33967.1"/>
    <property type="molecule type" value="Genomic_DNA"/>
</dbReference>
<keyword evidence="7" id="KW-1185">Reference proteome</keyword>
<dbReference type="PANTHER" id="PTHR36845">
    <property type="entry name" value="HYDROLASE, PUTATIVE (AFU_ORTHOLOGUE AFUA_7G05090)-RELATED"/>
    <property type="match status" value="1"/>
</dbReference>
<dbReference type="Proteomes" id="UP000288079">
    <property type="component" value="Unassembled WGS sequence"/>
</dbReference>
<feature type="binding site" evidence="4">
    <location>
        <position position="186"/>
    </location>
    <ligand>
        <name>substrate</name>
    </ligand>
</feature>
<gene>
    <name evidence="6" type="ORF">KGMB02408_09120</name>
</gene>
<feature type="binding site" evidence="4">
    <location>
        <position position="128"/>
    </location>
    <ligand>
        <name>substrate</name>
    </ligand>
</feature>
<organism evidence="6 7">
    <name type="scientific">Bacteroides faecalis</name>
    <dbReference type="NCBI Taxonomy" id="2447885"/>
    <lineage>
        <taxon>Bacteria</taxon>
        <taxon>Pseudomonadati</taxon>
        <taxon>Bacteroidota</taxon>
        <taxon>Bacteroidia</taxon>
        <taxon>Bacteroidales</taxon>
        <taxon>Bacteroidaceae</taxon>
        <taxon>Bacteroides</taxon>
    </lineage>
</organism>
<feature type="signal peptide" evidence="5">
    <location>
        <begin position="1"/>
        <end position="23"/>
    </location>
</feature>
<accession>A0A401LRA1</accession>
<protein>
    <submittedName>
        <fullName evidence="6">Glucuronyl hydrolase</fullName>
    </submittedName>
</protein>
<feature type="binding site" evidence="4">
    <location>
        <position position="258"/>
    </location>
    <ligand>
        <name>substrate</name>
    </ligand>
</feature>
<name>A0A401LRA1_9BACE</name>
<keyword evidence="1 6" id="KW-0378">Hydrolase</keyword>
<dbReference type="GO" id="GO:0052757">
    <property type="term" value="F:chondroitin hydrolase activity"/>
    <property type="evidence" value="ECO:0007669"/>
    <property type="project" value="TreeGrafter"/>
</dbReference>
<evidence type="ECO:0000256" key="2">
    <source>
        <dbReference type="ARBA" id="ARBA00038358"/>
    </source>
</evidence>
<comment type="caution">
    <text evidence="6">The sequence shown here is derived from an EMBL/GenBank/DDBJ whole genome shotgun (WGS) entry which is preliminary data.</text>
</comment>
<keyword evidence="5" id="KW-0732">Signal</keyword>
<evidence type="ECO:0000313" key="7">
    <source>
        <dbReference type="Proteomes" id="UP000288079"/>
    </source>
</evidence>
<dbReference type="InterPro" id="IPR012341">
    <property type="entry name" value="6hp_glycosidase-like_sf"/>
</dbReference>
<sequence>MMIMCRNILIFVFSLFCISCAKAETLYTKQNLPVKPKGKINVELALKNAVHQYLYMRDKLSGSAAFPKTYDANKKLLETSDSEWWCSGFYPGTLFYLYEATGNDDLYREGVRMLKLLESEQYNSDTHDVGFMMYCSFGNANRIAPQTDYKDILVNSARSLMTRFSPIVGCIKSHNRKPNDYIVIIDNIMNLELLFWAAETTGDSSFYDVAVKHADTTIKNHFRPDNSLYHGLNYDPKTGKIKQYQAGQGASDKSAWARGQAWGLYGFTMMYRFTKDEKYLDQAMKVADFMLNHPSMPKDLIPYWDFNAPNIPKALRDASAAAITSSGLLELCLYVKGEKQQTYLNAAENILKVLASPAYTAPENTNGGFILKHSVGNMPAKKEIDVPLSYTDYYYVEALCRYKALQDDKKNGL</sequence>
<dbReference type="SUPFAM" id="SSF48208">
    <property type="entry name" value="Six-hairpin glycosidases"/>
    <property type="match status" value="1"/>
</dbReference>
<dbReference type="GO" id="GO:0000272">
    <property type="term" value="P:polysaccharide catabolic process"/>
    <property type="evidence" value="ECO:0007669"/>
    <property type="project" value="TreeGrafter"/>
</dbReference>
<feature type="binding site" evidence="4">
    <location>
        <position position="262"/>
    </location>
    <ligand>
        <name>substrate</name>
    </ligand>
</feature>
<dbReference type="PANTHER" id="PTHR36845:SF1">
    <property type="entry name" value="HYDROLASE, PUTATIVE (AFU_ORTHOLOGUE AFUA_7G05090)-RELATED"/>
    <property type="match status" value="1"/>
</dbReference>
<comment type="similarity">
    <text evidence="2">Belongs to the glycosyl hydrolase 88 family.</text>
</comment>
<evidence type="ECO:0000313" key="6">
    <source>
        <dbReference type="EMBL" id="GCB33967.1"/>
    </source>
</evidence>
<feature type="active site" description="Nucleophile" evidence="3">
    <location>
        <position position="128"/>
    </location>
</feature>
<evidence type="ECO:0000256" key="1">
    <source>
        <dbReference type="ARBA" id="ARBA00022801"/>
    </source>
</evidence>
<dbReference type="InterPro" id="IPR008928">
    <property type="entry name" value="6-hairpin_glycosidase_sf"/>
</dbReference>
<dbReference type="Gene3D" id="1.50.10.10">
    <property type="match status" value="1"/>
</dbReference>
<feature type="active site" description="Proton donor" evidence="3">
    <location>
        <position position="186"/>
    </location>
</feature>
<dbReference type="InterPro" id="IPR052369">
    <property type="entry name" value="UG_Glycosaminoglycan_Hydrolase"/>
</dbReference>
<dbReference type="AlphaFoldDB" id="A0A401LRA1"/>
<reference evidence="6 7" key="1">
    <citation type="submission" date="2018-10" db="EMBL/GenBank/DDBJ databases">
        <title>Draft Genome Sequence of Bacteroides sp. KCTC 15687.</title>
        <authorList>
            <person name="Yu S.Y."/>
            <person name="Kim J.S."/>
            <person name="Oh B.S."/>
            <person name="Park S.H."/>
            <person name="Kang S.W."/>
            <person name="Park J.E."/>
            <person name="Choi S.H."/>
            <person name="Han K.I."/>
            <person name="Lee K.C."/>
            <person name="Eom M.K."/>
            <person name="Suh M.K."/>
            <person name="Lee D.H."/>
            <person name="Yoon H."/>
            <person name="Kim B."/>
            <person name="Yang S.J."/>
            <person name="Lee J.S."/>
            <person name="Lee J.H."/>
        </authorList>
    </citation>
    <scope>NUCLEOTIDE SEQUENCE [LARGE SCALE GENOMIC DNA]</scope>
    <source>
        <strain evidence="6 7">KCTC 15687</strain>
    </source>
</reference>
<evidence type="ECO:0000256" key="3">
    <source>
        <dbReference type="PIRSR" id="PIRSR610905-1"/>
    </source>
</evidence>
<feature type="chain" id="PRO_5019247082" evidence="5">
    <location>
        <begin position="24"/>
        <end position="413"/>
    </location>
</feature>
<dbReference type="InterPro" id="IPR010905">
    <property type="entry name" value="Glyco_hydro_88"/>
</dbReference>